<evidence type="ECO:0000313" key="1">
    <source>
        <dbReference type="EMBL" id="GBN57082.1"/>
    </source>
</evidence>
<evidence type="ECO:0000313" key="2">
    <source>
        <dbReference type="Proteomes" id="UP000499080"/>
    </source>
</evidence>
<reference evidence="1 2" key="1">
    <citation type="journal article" date="2019" name="Sci. Rep.">
        <title>Orb-weaving spider Araneus ventricosus genome elucidates the spidroin gene catalogue.</title>
        <authorList>
            <person name="Kono N."/>
            <person name="Nakamura H."/>
            <person name="Ohtoshi R."/>
            <person name="Moran D.A.P."/>
            <person name="Shinohara A."/>
            <person name="Yoshida Y."/>
            <person name="Fujiwara M."/>
            <person name="Mori M."/>
            <person name="Tomita M."/>
            <person name="Arakawa K."/>
        </authorList>
    </citation>
    <scope>NUCLEOTIDE SEQUENCE [LARGE SCALE GENOMIC DNA]</scope>
</reference>
<dbReference type="Proteomes" id="UP000499080">
    <property type="component" value="Unassembled WGS sequence"/>
</dbReference>
<accession>A0A4Y2Q1A7</accession>
<protein>
    <submittedName>
        <fullName evidence="1">Uncharacterized protein</fullName>
    </submittedName>
</protein>
<organism evidence="1 2">
    <name type="scientific">Araneus ventricosus</name>
    <name type="common">Orbweaver spider</name>
    <name type="synonym">Epeira ventricosa</name>
    <dbReference type="NCBI Taxonomy" id="182803"/>
    <lineage>
        <taxon>Eukaryota</taxon>
        <taxon>Metazoa</taxon>
        <taxon>Ecdysozoa</taxon>
        <taxon>Arthropoda</taxon>
        <taxon>Chelicerata</taxon>
        <taxon>Arachnida</taxon>
        <taxon>Araneae</taxon>
        <taxon>Araneomorphae</taxon>
        <taxon>Entelegynae</taxon>
        <taxon>Araneoidea</taxon>
        <taxon>Araneidae</taxon>
        <taxon>Araneus</taxon>
    </lineage>
</organism>
<dbReference type="OrthoDB" id="6435486at2759"/>
<dbReference type="EMBL" id="BGPR01012661">
    <property type="protein sequence ID" value="GBN57082.1"/>
    <property type="molecule type" value="Genomic_DNA"/>
</dbReference>
<sequence length="138" mass="15746">MLNIGNPPPTGDESFHQPAGFLIPVCRECYHINLSTRRNDKRSLPHSLISKRKHFSVTLDALSILYPSEKKNKLELQEESRDLFWSTEKVSKEGHFQVSLSWLDSNLPLKDNHHLAVKRLGAQHSQINSSSAIKHINI</sequence>
<comment type="caution">
    <text evidence="1">The sequence shown here is derived from an EMBL/GenBank/DDBJ whole genome shotgun (WGS) entry which is preliminary data.</text>
</comment>
<keyword evidence="2" id="KW-1185">Reference proteome</keyword>
<name>A0A4Y2Q1A7_ARAVE</name>
<gene>
    <name evidence="1" type="ORF">AVEN_244565_1</name>
</gene>
<proteinExistence type="predicted"/>
<dbReference type="AlphaFoldDB" id="A0A4Y2Q1A7"/>